<reference evidence="2 3" key="1">
    <citation type="journal article" date="2012" name="Proc. Natl. Acad. Sci. U.S.A.">
        <title>Comparative genomics of Ceriporiopsis subvermispora and Phanerochaete chrysosporium provide insight into selective ligninolysis.</title>
        <authorList>
            <person name="Fernandez-Fueyo E."/>
            <person name="Ruiz-Duenas F.J."/>
            <person name="Ferreira P."/>
            <person name="Floudas D."/>
            <person name="Hibbett D.S."/>
            <person name="Canessa P."/>
            <person name="Larrondo L.F."/>
            <person name="James T.Y."/>
            <person name="Seelenfreund D."/>
            <person name="Lobos S."/>
            <person name="Polanco R."/>
            <person name="Tello M."/>
            <person name="Honda Y."/>
            <person name="Watanabe T."/>
            <person name="Watanabe T."/>
            <person name="Ryu J.S."/>
            <person name="Kubicek C.P."/>
            <person name="Schmoll M."/>
            <person name="Gaskell J."/>
            <person name="Hammel K.E."/>
            <person name="St John F.J."/>
            <person name="Vanden Wymelenberg A."/>
            <person name="Sabat G."/>
            <person name="Splinter BonDurant S."/>
            <person name="Syed K."/>
            <person name="Yadav J.S."/>
            <person name="Doddapaneni H."/>
            <person name="Subramanian V."/>
            <person name="Lavin J.L."/>
            <person name="Oguiza J.A."/>
            <person name="Perez G."/>
            <person name="Pisabarro A.G."/>
            <person name="Ramirez L."/>
            <person name="Santoyo F."/>
            <person name="Master E."/>
            <person name="Coutinho P.M."/>
            <person name="Henrissat B."/>
            <person name="Lombard V."/>
            <person name="Magnuson J.K."/>
            <person name="Kuees U."/>
            <person name="Hori C."/>
            <person name="Igarashi K."/>
            <person name="Samejima M."/>
            <person name="Held B.W."/>
            <person name="Barry K.W."/>
            <person name="LaButti K.M."/>
            <person name="Lapidus A."/>
            <person name="Lindquist E.A."/>
            <person name="Lucas S.M."/>
            <person name="Riley R."/>
            <person name="Salamov A.A."/>
            <person name="Hoffmeister D."/>
            <person name="Schwenk D."/>
            <person name="Hadar Y."/>
            <person name="Yarden O."/>
            <person name="de Vries R.P."/>
            <person name="Wiebenga A."/>
            <person name="Stenlid J."/>
            <person name="Eastwood D."/>
            <person name="Grigoriev I.V."/>
            <person name="Berka R.M."/>
            <person name="Blanchette R.A."/>
            <person name="Kersten P."/>
            <person name="Martinez A.T."/>
            <person name="Vicuna R."/>
            <person name="Cullen D."/>
        </authorList>
    </citation>
    <scope>NUCLEOTIDE SEQUENCE [LARGE SCALE GENOMIC DNA]</scope>
    <source>
        <strain evidence="2 3">B</strain>
    </source>
</reference>
<dbReference type="AlphaFoldDB" id="M2RGN8"/>
<sequence length="483" mass="54314">MEIFLQLLATVKDATHVFGVWYLLPDSGKFLLTAAFAFTRFCCLLFFKGHNDFDSRRAVSSNLPALLLDALFLLIARDRVHYLDSLTYGTLHLKYPAQSSLSRLVSCFTLVFRVLFASWVVFTTVPILLALSTVLHDPAIFCRGESTHENETTIPILCPRRGVSNAVVKDAVNSGVVSPVGDEDLSDAYKDTLTWLSDRMPIIFRALTCIINTLEGPSVEAIRTAATAVDTYMNEHSLAAELRLSANDRVTKLKCDIAVYGQERVERQLRSRGERRRLCHDMRELRRRTRSYIEQLSQMSNILCIRRDAQIVRICELSASKGWPAPDEMLKEITNVEDLQKAVDRFGFELEKLLATKLEWDDINSRQRTIEAFIEGVTIEGNVALEVPPEIPADALLDLSAVLALALQDASDRPVYDTSAVLQDNSSLVTSRPCLFFDRQSIYPAKTQRVSAKSTCPGDRLVYLAPGPLRIPVTRDDEDWDHV</sequence>
<keyword evidence="1" id="KW-0812">Transmembrane</keyword>
<accession>M2RGN8</accession>
<gene>
    <name evidence="2" type="ORF">CERSUDRAFT_93476</name>
</gene>
<keyword evidence="1" id="KW-1133">Transmembrane helix</keyword>
<keyword evidence="1" id="KW-0472">Membrane</keyword>
<feature type="transmembrane region" description="Helical" evidence="1">
    <location>
        <begin position="110"/>
        <end position="131"/>
    </location>
</feature>
<evidence type="ECO:0000256" key="1">
    <source>
        <dbReference type="SAM" id="Phobius"/>
    </source>
</evidence>
<dbReference type="HOGENOM" id="CLU_564990_0_0_1"/>
<evidence type="ECO:0000313" key="3">
    <source>
        <dbReference type="Proteomes" id="UP000016930"/>
    </source>
</evidence>
<feature type="transmembrane region" description="Helical" evidence="1">
    <location>
        <begin position="30"/>
        <end position="47"/>
    </location>
</feature>
<dbReference type="EMBL" id="KB445795">
    <property type="protein sequence ID" value="EMD37946.1"/>
    <property type="molecule type" value="Genomic_DNA"/>
</dbReference>
<evidence type="ECO:0000313" key="2">
    <source>
        <dbReference type="EMBL" id="EMD37946.1"/>
    </source>
</evidence>
<proteinExistence type="predicted"/>
<organism evidence="2 3">
    <name type="scientific">Ceriporiopsis subvermispora (strain B)</name>
    <name type="common">White-rot fungus</name>
    <name type="synonym">Gelatoporia subvermispora</name>
    <dbReference type="NCBI Taxonomy" id="914234"/>
    <lineage>
        <taxon>Eukaryota</taxon>
        <taxon>Fungi</taxon>
        <taxon>Dikarya</taxon>
        <taxon>Basidiomycota</taxon>
        <taxon>Agaricomycotina</taxon>
        <taxon>Agaricomycetes</taxon>
        <taxon>Polyporales</taxon>
        <taxon>Gelatoporiaceae</taxon>
        <taxon>Gelatoporia</taxon>
    </lineage>
</organism>
<keyword evidence="3" id="KW-1185">Reference proteome</keyword>
<name>M2RGN8_CERS8</name>
<dbReference type="Proteomes" id="UP000016930">
    <property type="component" value="Unassembled WGS sequence"/>
</dbReference>
<protein>
    <submittedName>
        <fullName evidence="2">Uncharacterized protein</fullName>
    </submittedName>
</protein>